<proteinExistence type="predicted"/>
<sequence length="110" mass="12247">NIFTNMPTSIKQKPDLLDLDAFYQSYVDTFGIVVYGEELNKAKSIPAQFKLTTCITKTLCNYKATHFFPAPTSTATIKCLCGNFHTQFISSSNKQYILSASASPTTFNNQ</sequence>
<evidence type="ECO:0000313" key="2">
    <source>
        <dbReference type="Proteomes" id="UP000789920"/>
    </source>
</evidence>
<reference evidence="1" key="1">
    <citation type="submission" date="2021-06" db="EMBL/GenBank/DDBJ databases">
        <authorList>
            <person name="Kallberg Y."/>
            <person name="Tangrot J."/>
            <person name="Rosling A."/>
        </authorList>
    </citation>
    <scope>NUCLEOTIDE SEQUENCE</scope>
    <source>
        <strain evidence="1">MA461A</strain>
    </source>
</reference>
<organism evidence="1 2">
    <name type="scientific">Racocetra persica</name>
    <dbReference type="NCBI Taxonomy" id="160502"/>
    <lineage>
        <taxon>Eukaryota</taxon>
        <taxon>Fungi</taxon>
        <taxon>Fungi incertae sedis</taxon>
        <taxon>Mucoromycota</taxon>
        <taxon>Glomeromycotina</taxon>
        <taxon>Glomeromycetes</taxon>
        <taxon>Diversisporales</taxon>
        <taxon>Gigasporaceae</taxon>
        <taxon>Racocetra</taxon>
    </lineage>
</organism>
<protein>
    <submittedName>
        <fullName evidence="1">31887_t:CDS:1</fullName>
    </submittedName>
</protein>
<dbReference type="EMBL" id="CAJVQC010165701">
    <property type="protein sequence ID" value="CAG8849474.1"/>
    <property type="molecule type" value="Genomic_DNA"/>
</dbReference>
<dbReference type="Proteomes" id="UP000789920">
    <property type="component" value="Unassembled WGS sequence"/>
</dbReference>
<comment type="caution">
    <text evidence="1">The sequence shown here is derived from an EMBL/GenBank/DDBJ whole genome shotgun (WGS) entry which is preliminary data.</text>
</comment>
<name>A0ACA9SUK0_9GLOM</name>
<feature type="non-terminal residue" evidence="1">
    <location>
        <position position="1"/>
    </location>
</feature>
<accession>A0ACA9SUK0</accession>
<gene>
    <name evidence="1" type="ORF">RPERSI_LOCUS35604</name>
</gene>
<keyword evidence="2" id="KW-1185">Reference proteome</keyword>
<feature type="non-terminal residue" evidence="1">
    <location>
        <position position="110"/>
    </location>
</feature>
<evidence type="ECO:0000313" key="1">
    <source>
        <dbReference type="EMBL" id="CAG8849474.1"/>
    </source>
</evidence>